<feature type="region of interest" description="Disordered" evidence="1">
    <location>
        <begin position="296"/>
        <end position="320"/>
    </location>
</feature>
<name>A0A4W3IH95_CALMI</name>
<accession>A0A4W3IH95</accession>
<reference evidence="3" key="4">
    <citation type="submission" date="2025-08" db="UniProtKB">
        <authorList>
            <consortium name="Ensembl"/>
        </authorList>
    </citation>
    <scope>IDENTIFICATION</scope>
</reference>
<dbReference type="PANTHER" id="PTHR14523:SF1">
    <property type="entry name" value="HOMOLOGOUS RECOMBINATION OB-FOLD PROTEIN"/>
    <property type="match status" value="1"/>
</dbReference>
<dbReference type="Proteomes" id="UP000314986">
    <property type="component" value="Unassembled WGS sequence"/>
</dbReference>
<organism evidence="3 4">
    <name type="scientific">Callorhinchus milii</name>
    <name type="common">Ghost shark</name>
    <dbReference type="NCBI Taxonomy" id="7868"/>
    <lineage>
        <taxon>Eukaryota</taxon>
        <taxon>Metazoa</taxon>
        <taxon>Chordata</taxon>
        <taxon>Craniata</taxon>
        <taxon>Vertebrata</taxon>
        <taxon>Chondrichthyes</taxon>
        <taxon>Holocephali</taxon>
        <taxon>Chimaeriformes</taxon>
        <taxon>Callorhinchidae</taxon>
        <taxon>Callorhinchus</taxon>
    </lineage>
</organism>
<gene>
    <name evidence="3" type="primary">hrob</name>
</gene>
<dbReference type="GO" id="GO:0000725">
    <property type="term" value="P:recombinational repair"/>
    <property type="evidence" value="ECO:0007669"/>
    <property type="project" value="InterPro"/>
</dbReference>
<dbReference type="Pfam" id="PF15072">
    <property type="entry name" value="HROB"/>
    <property type="match status" value="1"/>
</dbReference>
<protein>
    <recommendedName>
        <fullName evidence="2">Homologous recombination OB-fold protein OB-fold domain-containing protein</fullName>
    </recommendedName>
</protein>
<reference evidence="3" key="5">
    <citation type="submission" date="2025-09" db="UniProtKB">
        <authorList>
            <consortium name="Ensembl"/>
        </authorList>
    </citation>
    <scope>IDENTIFICATION</scope>
</reference>
<evidence type="ECO:0000256" key="1">
    <source>
        <dbReference type="SAM" id="MobiDB-lite"/>
    </source>
</evidence>
<dbReference type="Ensembl" id="ENSCMIT00000020656.1">
    <property type="protein sequence ID" value="ENSCMIP00000020284.1"/>
    <property type="gene ID" value="ENSCMIG00000009363.1"/>
</dbReference>
<reference evidence="4" key="2">
    <citation type="journal article" date="2007" name="PLoS Biol.">
        <title>Survey sequencing and comparative analysis of the elephant shark (Callorhinchus milii) genome.</title>
        <authorList>
            <person name="Venkatesh B."/>
            <person name="Kirkness E.F."/>
            <person name="Loh Y.H."/>
            <person name="Halpern A.L."/>
            <person name="Lee A.P."/>
            <person name="Johnson J."/>
            <person name="Dandona N."/>
            <person name="Viswanathan L.D."/>
            <person name="Tay A."/>
            <person name="Venter J.C."/>
            <person name="Strausberg R.L."/>
            <person name="Brenner S."/>
        </authorList>
    </citation>
    <scope>NUCLEOTIDE SEQUENCE [LARGE SCALE GENOMIC DNA]</scope>
</reference>
<dbReference type="InterPro" id="IPR058570">
    <property type="entry name" value="HROB_OB"/>
</dbReference>
<evidence type="ECO:0000259" key="2">
    <source>
        <dbReference type="Pfam" id="PF15072"/>
    </source>
</evidence>
<feature type="domain" description="Homologous recombination OB-fold protein OB-fold" evidence="2">
    <location>
        <begin position="472"/>
        <end position="553"/>
    </location>
</feature>
<dbReference type="PANTHER" id="PTHR14523">
    <property type="entry name" value="UNCHARACTERIZED PROTEIN C17ORF53 HOMOLOG"/>
    <property type="match status" value="1"/>
</dbReference>
<evidence type="ECO:0000313" key="3">
    <source>
        <dbReference type="Ensembl" id="ENSCMIP00000020284.1"/>
    </source>
</evidence>
<feature type="region of interest" description="Disordered" evidence="1">
    <location>
        <begin position="22"/>
        <end position="56"/>
    </location>
</feature>
<reference evidence="4" key="3">
    <citation type="journal article" date="2014" name="Nature">
        <title>Elephant shark genome provides unique insights into gnathostome evolution.</title>
        <authorList>
            <consortium name="International Elephant Shark Genome Sequencing Consortium"/>
            <person name="Venkatesh B."/>
            <person name="Lee A.P."/>
            <person name="Ravi V."/>
            <person name="Maurya A.K."/>
            <person name="Lian M.M."/>
            <person name="Swann J.B."/>
            <person name="Ohta Y."/>
            <person name="Flajnik M.F."/>
            <person name="Sutoh Y."/>
            <person name="Kasahara M."/>
            <person name="Hoon S."/>
            <person name="Gangu V."/>
            <person name="Roy S.W."/>
            <person name="Irimia M."/>
            <person name="Korzh V."/>
            <person name="Kondrychyn I."/>
            <person name="Lim Z.W."/>
            <person name="Tay B.H."/>
            <person name="Tohari S."/>
            <person name="Kong K.W."/>
            <person name="Ho S."/>
            <person name="Lorente-Galdos B."/>
            <person name="Quilez J."/>
            <person name="Marques-Bonet T."/>
            <person name="Raney B.J."/>
            <person name="Ingham P.W."/>
            <person name="Tay A."/>
            <person name="Hillier L.W."/>
            <person name="Minx P."/>
            <person name="Boehm T."/>
            <person name="Wilson R.K."/>
            <person name="Brenner S."/>
            <person name="Warren W.C."/>
        </authorList>
    </citation>
    <scope>NUCLEOTIDE SEQUENCE [LARGE SCALE GENOMIC DNA]</scope>
</reference>
<reference evidence="4" key="1">
    <citation type="journal article" date="2006" name="Science">
        <title>Ancient noncoding elements conserved in the human genome.</title>
        <authorList>
            <person name="Venkatesh B."/>
            <person name="Kirkness E.F."/>
            <person name="Loh Y.H."/>
            <person name="Halpern A.L."/>
            <person name="Lee A.P."/>
            <person name="Johnson J."/>
            <person name="Dandona N."/>
            <person name="Viswanathan L.D."/>
            <person name="Tay A."/>
            <person name="Venter J.C."/>
            <person name="Strausberg R.L."/>
            <person name="Brenner S."/>
        </authorList>
    </citation>
    <scope>NUCLEOTIDE SEQUENCE [LARGE SCALE GENOMIC DNA]</scope>
</reference>
<proteinExistence type="predicted"/>
<sequence length="620" mass="67798">MTGSSAINPCVGLRPVTLLLRTPARSHSTANQRDCRPEYEGTSKASAGSQEIPKTPLVPSADVTLKSQTPLCYLNNKQMKDSIPRAEYNDKAQEQNPIKNDVCVASNKEIDADLFWSGWEGLNESGIERNPEWNPPISEKTSSKLRYASEIFPKDGNVKLAGKVPRLSERYEEPNCNEIVNSKFQWRATGANSESRSKAFMHPLTTFNQSPANLHNVKFSAVRIGNTENSYGQNSSSVSLANTWYRTEESNSVPFSAIRSQTLKQLSVPLIQMPFGKNVQSSSNIPCRLAISSPSFQPGQPQKLSSISPGSCPNATSKLQTPLQNSFSPKVLNGGLRKPAMSTGSLRCSVEIPSVTVGTPYLPACPSTSLGTPVVTNHLIQLVSAANRTPQVVNLNRPQSKSRRFPGPAGILPQQEIPSSQQFLEDDFGRGPWATMKAELMLDEQDPDCFLRSYSIIMVLRKAALKQLPKGKVPYMAVLVKSLTRTNTDGSAVFKDPSGEMQGTVHRQLLIEKPNELKPGTVLLLKQIGVFSPSHRNHYLNVTPNNVLRIYPQGGGSCGGSLPSESLQVRVCAGYPQPLCPQPLELHPTVPPRPLSCLLLQQHQNYICIVPSCWGGIPKP</sequence>
<dbReference type="GeneTree" id="ENSGT00400000022305"/>
<keyword evidence="4" id="KW-1185">Reference proteome</keyword>
<evidence type="ECO:0000313" key="4">
    <source>
        <dbReference type="Proteomes" id="UP000314986"/>
    </source>
</evidence>
<dbReference type="AlphaFoldDB" id="A0A4W3IH95"/>
<dbReference type="InterPro" id="IPR028045">
    <property type="entry name" value="HROB"/>
</dbReference>